<dbReference type="Proteomes" id="UP001175353">
    <property type="component" value="Unassembled WGS sequence"/>
</dbReference>
<protein>
    <submittedName>
        <fullName evidence="1">Uncharacterized protein</fullName>
    </submittedName>
</protein>
<keyword evidence="2" id="KW-1185">Reference proteome</keyword>
<organism evidence="1 2">
    <name type="scientific">Friedmanniomyces endolithicus</name>
    <dbReference type="NCBI Taxonomy" id="329885"/>
    <lineage>
        <taxon>Eukaryota</taxon>
        <taxon>Fungi</taxon>
        <taxon>Dikarya</taxon>
        <taxon>Ascomycota</taxon>
        <taxon>Pezizomycotina</taxon>
        <taxon>Dothideomycetes</taxon>
        <taxon>Dothideomycetidae</taxon>
        <taxon>Mycosphaerellales</taxon>
        <taxon>Teratosphaeriaceae</taxon>
        <taxon>Friedmanniomyces</taxon>
    </lineage>
</organism>
<proteinExistence type="predicted"/>
<dbReference type="AlphaFoldDB" id="A0AAN6K3M0"/>
<evidence type="ECO:0000313" key="1">
    <source>
        <dbReference type="EMBL" id="KAK0959464.1"/>
    </source>
</evidence>
<gene>
    <name evidence="1" type="ORF">LTR91_020840</name>
</gene>
<name>A0AAN6K3M0_9PEZI</name>
<accession>A0AAN6K3M0</accession>
<comment type="caution">
    <text evidence="1">The sequence shown here is derived from an EMBL/GenBank/DDBJ whole genome shotgun (WGS) entry which is preliminary data.</text>
</comment>
<sequence>MVNQLFKEHRIYSRTSGLRSRQSSLVRCFLAVGIANKACGSGNEWDLSCEKRRRRHVVVGRLITELINLASEKYGNEAYNICVALAAAPEEKFSFGMQLVRSCPLKDISYVAGRVYAILENHPDAAWQKIDPSFAFDPARMISATDLPYAAARETLGLTAPELPETSARSDLPAQMLLTSSMPSERDQRSAIADSQLWLPMILQVETPQDEYPTHLTSQARSHKFRGSWEGHSFAPLDEGCMQDMPFEGVGCLPSSYGQAGQAMNSLSVSYPAVDCHNANPVLANYEIANSLSADYDATSFLPPICDVAYTLHPNYSFC</sequence>
<reference evidence="1" key="1">
    <citation type="submission" date="2023-06" db="EMBL/GenBank/DDBJ databases">
        <title>Black Yeasts Isolated from many extreme environments.</title>
        <authorList>
            <person name="Coleine C."/>
            <person name="Stajich J.E."/>
            <person name="Selbmann L."/>
        </authorList>
    </citation>
    <scope>NUCLEOTIDE SEQUENCE</scope>
    <source>
        <strain evidence="1">CCFEE 5200</strain>
    </source>
</reference>
<dbReference type="EMBL" id="JAUJLE010000353">
    <property type="protein sequence ID" value="KAK0959464.1"/>
    <property type="molecule type" value="Genomic_DNA"/>
</dbReference>
<evidence type="ECO:0000313" key="2">
    <source>
        <dbReference type="Proteomes" id="UP001175353"/>
    </source>
</evidence>